<comment type="function">
    <text evidence="1 12">DNA ligase that catalyzes the formation of phosphodiester linkages between 5'-phosphoryl and 3'-hydroxyl groups in double-stranded DNA using NAD as a coenzyme and as the energy source for the reaction. It is essential for DNA replication and repair of damaged DNA.</text>
</comment>
<evidence type="ECO:0000256" key="4">
    <source>
        <dbReference type="ARBA" id="ARBA00022723"/>
    </source>
</evidence>
<evidence type="ECO:0000256" key="10">
    <source>
        <dbReference type="ARBA" id="ARBA00023211"/>
    </source>
</evidence>
<gene>
    <name evidence="12" type="primary">ligA</name>
    <name evidence="14" type="ORF">Bealeia1_01484</name>
</gene>
<dbReference type="PIRSF" id="PIRSF001604">
    <property type="entry name" value="LigA"/>
    <property type="match status" value="1"/>
</dbReference>
<dbReference type="Gene3D" id="3.30.470.30">
    <property type="entry name" value="DNA ligase/mRNA capping enzyme"/>
    <property type="match status" value="1"/>
</dbReference>
<dbReference type="PANTHER" id="PTHR23389:SF9">
    <property type="entry name" value="DNA LIGASE"/>
    <property type="match status" value="1"/>
</dbReference>
<evidence type="ECO:0000256" key="1">
    <source>
        <dbReference type="ARBA" id="ARBA00004067"/>
    </source>
</evidence>
<dbReference type="EMBL" id="CP133270">
    <property type="protein sequence ID" value="WVX67285.1"/>
    <property type="molecule type" value="Genomic_DNA"/>
</dbReference>
<dbReference type="HAMAP" id="MF_01588">
    <property type="entry name" value="DNA_ligase_A"/>
    <property type="match status" value="1"/>
</dbReference>
<evidence type="ECO:0000256" key="12">
    <source>
        <dbReference type="HAMAP-Rule" id="MF_01588"/>
    </source>
</evidence>
<feature type="binding site" evidence="12">
    <location>
        <position position="437"/>
    </location>
    <ligand>
        <name>Zn(2+)</name>
        <dbReference type="ChEBI" id="CHEBI:29105"/>
    </ligand>
</feature>
<keyword evidence="7 12" id="KW-0460">Magnesium</keyword>
<dbReference type="InterPro" id="IPR004150">
    <property type="entry name" value="NAD_DNA_ligase_OB"/>
</dbReference>
<evidence type="ECO:0000256" key="5">
    <source>
        <dbReference type="ARBA" id="ARBA00022763"/>
    </source>
</evidence>
<sequence>MNDLFEIPVSNLTLEEAKTELAHLAKEIQRHDVLYYLKDRPEISDADYDHLRGRNSAIEKRFPELVRKDSPTFRVGARVVSQFHKVRHQKPMYSLDNAFDEVDVREFLSRVIRFLGLSEEAPLEIVAEPKIDGLAANLHYQKGQFHLGATRGDGEVGEDITENLKTISDIPRQISLGDEMGIRGEVYMKHSDFMAINAEREAQGEPVFANPRNAAAGSLRQLDARITAARPLHFFAYACDDVKCLPVSSHWAFLESLKTLGFVVNPLAKLCQNVEDALSYYEDLKTSRANLTYDIDGVVFKINRLDYQERLGFSARAPRWAIAYKFPAEQAQTILKEIVIQVGRTGTLTPVAHLQAVTVGGVVVSRATLHNEDEITRKDVRVGDTVFIQRAGDVIPQVLGAILEKRPSQSAPFSFPTVCPICGSHAIRFPGEVARKCIGGLICPAQVSLRLRHFVSRGAFDIEGLGSKHIDAFFEKGLLKTPVDIFTLEARDSKSLTPLRLQEGWGGQSVQNLFEAINRRREIPLSRFIYALGIPQIGEATSKLLARHYQSFEAFETSIIGAQNPESEAFQDLIGIDGIGSSMAEDLIAFFDEPHNREIIQSLLSEIKILEAERPQTSTHPLFGKSVVFTGTLENMSRSEAKARAEILGAKVSSSVSKKTDFVVVGKDAGSKVKDAEKYDIPILNEEDWEKMSQK</sequence>
<dbReference type="CDD" id="cd00114">
    <property type="entry name" value="LIGANc"/>
    <property type="match status" value="1"/>
</dbReference>
<dbReference type="Gene3D" id="2.40.50.140">
    <property type="entry name" value="Nucleic acid-binding proteins"/>
    <property type="match status" value="1"/>
</dbReference>
<feature type="binding site" evidence="12">
    <location>
        <position position="185"/>
    </location>
    <ligand>
        <name>NAD(+)</name>
        <dbReference type="ChEBI" id="CHEBI:57540"/>
    </ligand>
</feature>
<keyword evidence="10 12" id="KW-0464">Manganese</keyword>
<dbReference type="InterPro" id="IPR018239">
    <property type="entry name" value="DNA_ligase_AS"/>
</dbReference>
<evidence type="ECO:0000313" key="15">
    <source>
        <dbReference type="Proteomes" id="UP001330434"/>
    </source>
</evidence>
<feature type="binding site" evidence="12">
    <location>
        <position position="301"/>
    </location>
    <ligand>
        <name>NAD(+)</name>
        <dbReference type="ChEBI" id="CHEBI:57540"/>
    </ligand>
</feature>
<dbReference type="SMART" id="SM00292">
    <property type="entry name" value="BRCT"/>
    <property type="match status" value="1"/>
</dbReference>
<keyword evidence="4 12" id="KW-0479">Metal-binding</keyword>
<dbReference type="InterPro" id="IPR036420">
    <property type="entry name" value="BRCT_dom_sf"/>
</dbReference>
<feature type="binding site" evidence="12">
    <location>
        <position position="128"/>
    </location>
    <ligand>
        <name>NAD(+)</name>
        <dbReference type="ChEBI" id="CHEBI:57540"/>
    </ligand>
</feature>
<reference evidence="14 15" key="1">
    <citation type="journal article" date="2024" name="Environ. Microbiol.">
        <title>Novel evolutionary insights on the interactions of the Holosporales (Alphaproteobacteria) with eukaryotic hosts from comparative genomics.</title>
        <authorList>
            <person name="Giovannini M."/>
            <person name="Petroni G."/>
            <person name="Castelli M."/>
        </authorList>
    </citation>
    <scope>NUCLEOTIDE SEQUENCE [LARGE SCALE GENOMIC DNA]</scope>
    <source>
        <strain evidence="14 15">US_Bl 15I1</strain>
    </source>
</reference>
<evidence type="ECO:0000256" key="7">
    <source>
        <dbReference type="ARBA" id="ARBA00022842"/>
    </source>
</evidence>
<protein>
    <recommendedName>
        <fullName evidence="12">DNA ligase</fullName>
        <ecNumber evidence="12">6.5.1.2</ecNumber>
    </recommendedName>
    <alternativeName>
        <fullName evidence="12">Polydeoxyribonucleotide synthase [NAD(+)]</fullName>
    </alternativeName>
</protein>
<dbReference type="Pfam" id="PF00533">
    <property type="entry name" value="BRCT"/>
    <property type="match status" value="1"/>
</dbReference>
<feature type="binding site" evidence="12">
    <location>
        <position position="419"/>
    </location>
    <ligand>
        <name>Zn(2+)</name>
        <dbReference type="ChEBI" id="CHEBI:29105"/>
    </ligand>
</feature>
<dbReference type="RefSeq" id="WP_331256057.1">
    <property type="nucleotide sequence ID" value="NZ_CP133270.1"/>
</dbReference>
<dbReference type="SUPFAM" id="SSF56091">
    <property type="entry name" value="DNA ligase/mRNA capping enzyme, catalytic domain"/>
    <property type="match status" value="1"/>
</dbReference>
<evidence type="ECO:0000313" key="14">
    <source>
        <dbReference type="EMBL" id="WVX67285.1"/>
    </source>
</evidence>
<accession>A0ABZ2C4G7</accession>
<dbReference type="PANTHER" id="PTHR23389">
    <property type="entry name" value="CHROMOSOME TRANSMISSION FIDELITY FACTOR 18"/>
    <property type="match status" value="1"/>
</dbReference>
<evidence type="ECO:0000256" key="3">
    <source>
        <dbReference type="ARBA" id="ARBA00022705"/>
    </source>
</evidence>
<keyword evidence="2 12" id="KW-0436">Ligase</keyword>
<dbReference type="SUPFAM" id="SSF50249">
    <property type="entry name" value="Nucleic acid-binding proteins"/>
    <property type="match status" value="1"/>
</dbReference>
<keyword evidence="8 12" id="KW-0520">NAD</keyword>
<dbReference type="InterPro" id="IPR001357">
    <property type="entry name" value="BRCT_dom"/>
</dbReference>
<evidence type="ECO:0000256" key="11">
    <source>
        <dbReference type="ARBA" id="ARBA00034005"/>
    </source>
</evidence>
<dbReference type="Proteomes" id="UP001330434">
    <property type="component" value="Chromosome"/>
</dbReference>
<keyword evidence="3 12" id="KW-0235">DNA replication</keyword>
<dbReference type="GO" id="GO:0016874">
    <property type="term" value="F:ligase activity"/>
    <property type="evidence" value="ECO:0007669"/>
    <property type="project" value="UniProtKB-KW"/>
</dbReference>
<dbReference type="NCBIfam" id="TIGR00575">
    <property type="entry name" value="dnlj"/>
    <property type="match status" value="1"/>
</dbReference>
<dbReference type="Gene3D" id="3.40.50.10190">
    <property type="entry name" value="BRCT domain"/>
    <property type="match status" value="1"/>
</dbReference>
<feature type="binding site" evidence="12">
    <location>
        <begin position="45"/>
        <end position="49"/>
    </location>
    <ligand>
        <name>NAD(+)</name>
        <dbReference type="ChEBI" id="CHEBI:57540"/>
    </ligand>
</feature>
<dbReference type="PROSITE" id="PS01055">
    <property type="entry name" value="DNA_LIGASE_N1"/>
    <property type="match status" value="1"/>
</dbReference>
<dbReference type="InterPro" id="IPR012340">
    <property type="entry name" value="NA-bd_OB-fold"/>
</dbReference>
<comment type="cofactor">
    <cofactor evidence="12">
        <name>Mg(2+)</name>
        <dbReference type="ChEBI" id="CHEBI:18420"/>
    </cofactor>
    <cofactor evidence="12">
        <name>Mn(2+)</name>
        <dbReference type="ChEBI" id="CHEBI:29035"/>
    </cofactor>
</comment>
<evidence type="ECO:0000256" key="8">
    <source>
        <dbReference type="ARBA" id="ARBA00023027"/>
    </source>
</evidence>
<name>A0ABZ2C4G7_9PROT</name>
<dbReference type="InterPro" id="IPR010994">
    <property type="entry name" value="RuvA_2-like"/>
</dbReference>
<dbReference type="Gene3D" id="1.10.150.20">
    <property type="entry name" value="5' to 3' exonuclease, C-terminal subdomain"/>
    <property type="match status" value="2"/>
</dbReference>
<keyword evidence="9 12" id="KW-0234">DNA repair</keyword>
<feature type="active site" description="N6-AMP-lysine intermediate" evidence="12">
    <location>
        <position position="130"/>
    </location>
</feature>
<feature type="binding site" evidence="12">
    <location>
        <position position="151"/>
    </location>
    <ligand>
        <name>NAD(+)</name>
        <dbReference type="ChEBI" id="CHEBI:57540"/>
    </ligand>
</feature>
<dbReference type="InterPro" id="IPR001679">
    <property type="entry name" value="DNA_ligase"/>
</dbReference>
<dbReference type="Gene3D" id="6.20.10.30">
    <property type="match status" value="1"/>
</dbReference>
<evidence type="ECO:0000256" key="9">
    <source>
        <dbReference type="ARBA" id="ARBA00023204"/>
    </source>
</evidence>
<dbReference type="Pfam" id="PF01653">
    <property type="entry name" value="DNA_ligase_aden"/>
    <property type="match status" value="1"/>
</dbReference>
<feature type="binding site" evidence="12">
    <location>
        <position position="422"/>
    </location>
    <ligand>
        <name>Zn(2+)</name>
        <dbReference type="ChEBI" id="CHEBI:29105"/>
    </ligand>
</feature>
<dbReference type="Pfam" id="PF03120">
    <property type="entry name" value="OB_DNA_ligase"/>
    <property type="match status" value="1"/>
</dbReference>
<dbReference type="Pfam" id="PF03119">
    <property type="entry name" value="DNA_ligase_ZBD"/>
    <property type="match status" value="1"/>
</dbReference>
<dbReference type="InterPro" id="IPR013839">
    <property type="entry name" value="DNAligase_adenylation"/>
</dbReference>
<comment type="catalytic activity">
    <reaction evidence="11 12">
        <text>NAD(+) + (deoxyribonucleotide)n-3'-hydroxyl + 5'-phospho-(deoxyribonucleotide)m = (deoxyribonucleotide)n+m + AMP + beta-nicotinamide D-nucleotide.</text>
        <dbReference type="EC" id="6.5.1.2"/>
    </reaction>
</comment>
<proteinExistence type="inferred from homology"/>
<feature type="binding site" evidence="12">
    <location>
        <begin position="94"/>
        <end position="95"/>
    </location>
    <ligand>
        <name>NAD(+)</name>
        <dbReference type="ChEBI" id="CHEBI:57540"/>
    </ligand>
</feature>
<organism evidence="14 15">
    <name type="scientific">Candidatus Bealeia paramacronuclearis</name>
    <dbReference type="NCBI Taxonomy" id="1921001"/>
    <lineage>
        <taxon>Bacteria</taxon>
        <taxon>Pseudomonadati</taxon>
        <taxon>Pseudomonadota</taxon>
        <taxon>Alphaproteobacteria</taxon>
        <taxon>Holosporales</taxon>
        <taxon>Holosporaceae</taxon>
        <taxon>Candidatus Bealeia</taxon>
    </lineage>
</organism>
<keyword evidence="15" id="KW-1185">Reference proteome</keyword>
<feature type="domain" description="BRCT" evidence="13">
    <location>
        <begin position="617"/>
        <end position="687"/>
    </location>
</feature>
<dbReference type="InterPro" id="IPR004149">
    <property type="entry name" value="Znf_DNAligase_C4"/>
</dbReference>
<dbReference type="CDD" id="cd17748">
    <property type="entry name" value="BRCT_DNA_ligase_like"/>
    <property type="match status" value="1"/>
</dbReference>
<dbReference type="Pfam" id="PF12826">
    <property type="entry name" value="HHH_2"/>
    <property type="match status" value="1"/>
</dbReference>
<dbReference type="SUPFAM" id="SSF47781">
    <property type="entry name" value="RuvA domain 2-like"/>
    <property type="match status" value="1"/>
</dbReference>
<evidence type="ECO:0000256" key="6">
    <source>
        <dbReference type="ARBA" id="ARBA00022833"/>
    </source>
</evidence>
<evidence type="ECO:0000259" key="13">
    <source>
        <dbReference type="PROSITE" id="PS50172"/>
    </source>
</evidence>
<dbReference type="Gene3D" id="1.10.287.610">
    <property type="entry name" value="Helix hairpin bin"/>
    <property type="match status" value="1"/>
</dbReference>
<dbReference type="NCBIfam" id="NF005932">
    <property type="entry name" value="PRK07956.1"/>
    <property type="match status" value="1"/>
</dbReference>
<dbReference type="SUPFAM" id="SSF52113">
    <property type="entry name" value="BRCT domain"/>
    <property type="match status" value="1"/>
</dbReference>
<dbReference type="PROSITE" id="PS50172">
    <property type="entry name" value="BRCT"/>
    <property type="match status" value="1"/>
</dbReference>
<dbReference type="EC" id="6.5.1.2" evidence="12"/>
<dbReference type="InterPro" id="IPR013840">
    <property type="entry name" value="DNAligase_N"/>
</dbReference>
<evidence type="ECO:0000256" key="2">
    <source>
        <dbReference type="ARBA" id="ARBA00022598"/>
    </source>
</evidence>
<dbReference type="InterPro" id="IPR041663">
    <property type="entry name" value="DisA/LigA_HHH"/>
</dbReference>
<comment type="similarity">
    <text evidence="12">Belongs to the NAD-dependent DNA ligase family. LigA subfamily.</text>
</comment>
<feature type="binding site" evidence="12">
    <location>
        <position position="443"/>
    </location>
    <ligand>
        <name>Zn(2+)</name>
        <dbReference type="ChEBI" id="CHEBI:29105"/>
    </ligand>
</feature>
<keyword evidence="5 12" id="KW-0227">DNA damage</keyword>
<keyword evidence="6 12" id="KW-0862">Zinc</keyword>
<feature type="binding site" evidence="12">
    <location>
        <position position="325"/>
    </location>
    <ligand>
        <name>NAD(+)</name>
        <dbReference type="ChEBI" id="CHEBI:57540"/>
    </ligand>
</feature>
<dbReference type="SMART" id="SM00532">
    <property type="entry name" value="LIGANc"/>
    <property type="match status" value="1"/>
</dbReference>